<comment type="caution">
    <text evidence="7">The sequence shown here is derived from an EMBL/GenBank/DDBJ whole genome shotgun (WGS) entry which is preliminary data.</text>
</comment>
<feature type="DNA-binding region" description="H-T-H motif" evidence="5">
    <location>
        <begin position="40"/>
        <end position="59"/>
    </location>
</feature>
<evidence type="ECO:0000256" key="3">
    <source>
        <dbReference type="ARBA" id="ARBA00023125"/>
    </source>
</evidence>
<keyword evidence="3 5" id="KW-0238">DNA-binding</keyword>
<dbReference type="GO" id="GO:0003700">
    <property type="term" value="F:DNA-binding transcription factor activity"/>
    <property type="evidence" value="ECO:0007669"/>
    <property type="project" value="TreeGrafter"/>
</dbReference>
<protein>
    <submittedName>
        <fullName evidence="7">TetR/AcrR family transcriptional regulator</fullName>
    </submittedName>
</protein>
<accession>A0A437NAC7</accession>
<dbReference type="Proteomes" id="UP000282837">
    <property type="component" value="Unassembled WGS sequence"/>
</dbReference>
<organism evidence="7 8">
    <name type="scientific">Novosphingobium umbonatum</name>
    <dbReference type="NCBI Taxonomy" id="1908524"/>
    <lineage>
        <taxon>Bacteria</taxon>
        <taxon>Pseudomonadati</taxon>
        <taxon>Pseudomonadota</taxon>
        <taxon>Alphaproteobacteria</taxon>
        <taxon>Sphingomonadales</taxon>
        <taxon>Sphingomonadaceae</taxon>
        <taxon>Novosphingobium</taxon>
    </lineage>
</organism>
<name>A0A437NAC7_9SPHN</name>
<dbReference type="PRINTS" id="PR00455">
    <property type="entry name" value="HTHTETR"/>
</dbReference>
<feature type="domain" description="HTH tetR-type" evidence="6">
    <location>
        <begin position="17"/>
        <end position="77"/>
    </location>
</feature>
<dbReference type="InterPro" id="IPR009057">
    <property type="entry name" value="Homeodomain-like_sf"/>
</dbReference>
<keyword evidence="8" id="KW-1185">Reference proteome</keyword>
<keyword evidence="1" id="KW-0678">Repressor</keyword>
<dbReference type="SUPFAM" id="SSF48498">
    <property type="entry name" value="Tetracyclin repressor-like, C-terminal domain"/>
    <property type="match status" value="1"/>
</dbReference>
<keyword evidence="4" id="KW-0804">Transcription</keyword>
<proteinExistence type="predicted"/>
<evidence type="ECO:0000256" key="1">
    <source>
        <dbReference type="ARBA" id="ARBA00022491"/>
    </source>
</evidence>
<evidence type="ECO:0000256" key="2">
    <source>
        <dbReference type="ARBA" id="ARBA00023015"/>
    </source>
</evidence>
<dbReference type="InterPro" id="IPR039538">
    <property type="entry name" value="BetI_C"/>
</dbReference>
<dbReference type="PANTHER" id="PTHR30055:SF241">
    <property type="entry name" value="TRANSCRIPTIONAL REGULATORY PROTEIN"/>
    <property type="match status" value="1"/>
</dbReference>
<dbReference type="PROSITE" id="PS50977">
    <property type="entry name" value="HTH_TETR_2"/>
    <property type="match status" value="1"/>
</dbReference>
<dbReference type="EMBL" id="SACO01000002">
    <property type="protein sequence ID" value="RVU06868.1"/>
    <property type="molecule type" value="Genomic_DNA"/>
</dbReference>
<reference evidence="7 8" key="1">
    <citation type="submission" date="2019-01" db="EMBL/GenBank/DDBJ databases">
        <authorList>
            <person name="Chen W.-M."/>
        </authorList>
    </citation>
    <scope>NUCLEOTIDE SEQUENCE [LARGE SCALE GENOMIC DNA]</scope>
    <source>
        <strain evidence="7 8">FSY-9</strain>
    </source>
</reference>
<keyword evidence="2" id="KW-0805">Transcription regulation</keyword>
<gene>
    <name evidence="7" type="ORF">EOE18_02590</name>
</gene>
<dbReference type="Pfam" id="PF00440">
    <property type="entry name" value="TetR_N"/>
    <property type="match status" value="1"/>
</dbReference>
<dbReference type="SUPFAM" id="SSF46689">
    <property type="entry name" value="Homeodomain-like"/>
    <property type="match status" value="1"/>
</dbReference>
<dbReference type="InterPro" id="IPR050109">
    <property type="entry name" value="HTH-type_TetR-like_transc_reg"/>
</dbReference>
<dbReference type="Gene3D" id="1.10.357.10">
    <property type="entry name" value="Tetracycline Repressor, domain 2"/>
    <property type="match status" value="1"/>
</dbReference>
<dbReference type="InterPro" id="IPR036271">
    <property type="entry name" value="Tet_transcr_reg_TetR-rel_C_sf"/>
</dbReference>
<evidence type="ECO:0000259" key="6">
    <source>
        <dbReference type="PROSITE" id="PS50977"/>
    </source>
</evidence>
<evidence type="ECO:0000256" key="4">
    <source>
        <dbReference type="ARBA" id="ARBA00023163"/>
    </source>
</evidence>
<sequence length="208" mass="23218">MPAVNMAKSPRKRPSRQETIEKLLDGATLAFVERGFHGATLDDICARAGLTRGAFHSSFDNKEQLFLALYDRMLTRVRDHLVHIQASAEAYPDKSLATLFAELTQNFPIDREWYLLSSEFQLYAMRQPALAPQLAQHRALMRETVADALEQLLSHRGLSLTVDRDLLARLLVAIHDGSYAQSLLEPEALAPGSLMARFGEMILRAASA</sequence>
<dbReference type="PANTHER" id="PTHR30055">
    <property type="entry name" value="HTH-TYPE TRANSCRIPTIONAL REGULATOR RUTR"/>
    <property type="match status" value="1"/>
</dbReference>
<evidence type="ECO:0000313" key="8">
    <source>
        <dbReference type="Proteomes" id="UP000282837"/>
    </source>
</evidence>
<evidence type="ECO:0000256" key="5">
    <source>
        <dbReference type="PROSITE-ProRule" id="PRU00335"/>
    </source>
</evidence>
<dbReference type="OrthoDB" id="9811084at2"/>
<evidence type="ECO:0000313" key="7">
    <source>
        <dbReference type="EMBL" id="RVU06868.1"/>
    </source>
</evidence>
<dbReference type="InterPro" id="IPR001647">
    <property type="entry name" value="HTH_TetR"/>
</dbReference>
<dbReference type="GO" id="GO:0000976">
    <property type="term" value="F:transcription cis-regulatory region binding"/>
    <property type="evidence" value="ECO:0007669"/>
    <property type="project" value="TreeGrafter"/>
</dbReference>
<dbReference type="AlphaFoldDB" id="A0A437NAC7"/>
<dbReference type="Pfam" id="PF13977">
    <property type="entry name" value="TetR_C_6"/>
    <property type="match status" value="1"/>
</dbReference>